<keyword evidence="2" id="KW-1185">Reference proteome</keyword>
<dbReference type="SUPFAM" id="SSF48371">
    <property type="entry name" value="ARM repeat"/>
    <property type="match status" value="1"/>
</dbReference>
<dbReference type="Gene3D" id="1.25.10.10">
    <property type="entry name" value="Leucine-rich Repeat Variant"/>
    <property type="match status" value="1"/>
</dbReference>
<comment type="caution">
    <text evidence="1">The sequence shown here is derived from an EMBL/GenBank/DDBJ whole genome shotgun (WGS) entry which is preliminary data.</text>
</comment>
<dbReference type="InterPro" id="IPR044972">
    <property type="entry name" value="Mot1"/>
</dbReference>
<evidence type="ECO:0008006" key="3">
    <source>
        <dbReference type="Google" id="ProtNLM"/>
    </source>
</evidence>
<dbReference type="EMBL" id="CAUOFW020008202">
    <property type="protein sequence ID" value="CAK9182004.1"/>
    <property type="molecule type" value="Genomic_DNA"/>
</dbReference>
<dbReference type="PANTHER" id="PTHR36498:SF1">
    <property type="entry name" value="TATA-BINDING PROTEIN-ASSOCIATED FACTOR 172"/>
    <property type="match status" value="1"/>
</dbReference>
<reference evidence="1 2" key="1">
    <citation type="submission" date="2024-02" db="EMBL/GenBank/DDBJ databases">
        <authorList>
            <person name="Vignale AGUSTIN F."/>
            <person name="Sosa J E."/>
            <person name="Modenutti C."/>
        </authorList>
    </citation>
    <scope>NUCLEOTIDE SEQUENCE [LARGE SCALE GENOMIC DNA]</scope>
</reference>
<organism evidence="1 2">
    <name type="scientific">Ilex paraguariensis</name>
    <name type="common">yerba mate</name>
    <dbReference type="NCBI Taxonomy" id="185542"/>
    <lineage>
        <taxon>Eukaryota</taxon>
        <taxon>Viridiplantae</taxon>
        <taxon>Streptophyta</taxon>
        <taxon>Embryophyta</taxon>
        <taxon>Tracheophyta</taxon>
        <taxon>Spermatophyta</taxon>
        <taxon>Magnoliopsida</taxon>
        <taxon>eudicotyledons</taxon>
        <taxon>Gunneridae</taxon>
        <taxon>Pentapetalae</taxon>
        <taxon>asterids</taxon>
        <taxon>campanulids</taxon>
        <taxon>Aquifoliales</taxon>
        <taxon>Aquifoliaceae</taxon>
        <taxon>Ilex</taxon>
    </lineage>
</organism>
<evidence type="ECO:0000313" key="1">
    <source>
        <dbReference type="EMBL" id="CAK9182004.1"/>
    </source>
</evidence>
<dbReference type="PANTHER" id="PTHR36498">
    <property type="entry name" value="TATA-BINDING PROTEIN-ASSOCIATED FACTOR 172"/>
    <property type="match status" value="1"/>
</dbReference>
<dbReference type="InterPro" id="IPR016024">
    <property type="entry name" value="ARM-type_fold"/>
</dbReference>
<proteinExistence type="predicted"/>
<gene>
    <name evidence="1" type="ORF">ILEXP_LOCUS52130</name>
</gene>
<name>A0ABC8ULX9_9AQUA</name>
<dbReference type="AlphaFoldDB" id="A0ABC8ULX9"/>
<dbReference type="InterPro" id="IPR011989">
    <property type="entry name" value="ARM-like"/>
</dbReference>
<accession>A0ABC8ULX9</accession>
<evidence type="ECO:0000313" key="2">
    <source>
        <dbReference type="Proteomes" id="UP001642360"/>
    </source>
</evidence>
<protein>
    <recommendedName>
        <fullName evidence="3">TATA-binding protein-associated factor BTAF1</fullName>
    </recommendedName>
</protein>
<sequence length="333" mass="37782">MQLLADSSLDEDNFEHDGDGGWPFHSFVEQLILDMFDPIWEVRHGCVMALREILTHHGACAGVFMPVLSCDGAFFPEPNDKVIAKKMKREREIDLNMQVSQDETEPILKRPKCQDASSQLTDTMISASSDGNINITVKVEDSGWNFSAGQPNGESSVKVEPQSYLDSTLCSSSELIDMGKGKSHYEDKGSLENIPENCEQMSLIKVTRHSWLKNYEFLQDCAIRFLCVLSLDRFGDYVSDQVVAPVRETCAQALGAVLKYMHPSLVHETLNILILMQHRPEWEIRHGSLLGIKYLVAVRQHGYSVLYTDFCYDTYESVKYPFRRPSINRLGME</sequence>
<dbReference type="Proteomes" id="UP001642360">
    <property type="component" value="Unassembled WGS sequence"/>
</dbReference>